<proteinExistence type="predicted"/>
<dbReference type="Proteomes" id="UP000325563">
    <property type="component" value="Chromosome"/>
</dbReference>
<evidence type="ECO:0000313" key="3">
    <source>
        <dbReference type="Proteomes" id="UP000325563"/>
    </source>
</evidence>
<dbReference type="InterPro" id="IPR021708">
    <property type="entry name" value="DUF3291"/>
</dbReference>
<reference evidence="2 3" key="1">
    <citation type="submission" date="2017-09" db="EMBL/GenBank/DDBJ databases">
        <authorList>
            <person name="Lee N."/>
            <person name="Cho B.-K."/>
        </authorList>
    </citation>
    <scope>NUCLEOTIDE SEQUENCE [LARGE SCALE GENOMIC DNA]</scope>
    <source>
        <strain evidence="2 3">ATCC 27476</strain>
    </source>
</reference>
<gene>
    <name evidence="2" type="ORF">CP980_14040</name>
</gene>
<evidence type="ECO:0000313" key="2">
    <source>
        <dbReference type="EMBL" id="QEV46075.1"/>
    </source>
</evidence>
<keyword evidence="3" id="KW-1185">Reference proteome</keyword>
<dbReference type="KEGG" id="svn:CP980_14040"/>
<dbReference type="EMBL" id="CP023692">
    <property type="protein sequence ID" value="QEV46075.1"/>
    <property type="molecule type" value="Genomic_DNA"/>
</dbReference>
<dbReference type="SUPFAM" id="SSF54909">
    <property type="entry name" value="Dimeric alpha+beta barrel"/>
    <property type="match status" value="1"/>
</dbReference>
<feature type="domain" description="DUF3291" evidence="1">
    <location>
        <begin position="39"/>
        <end position="126"/>
    </location>
</feature>
<dbReference type="Pfam" id="PF11695">
    <property type="entry name" value="DUF3291"/>
    <property type="match status" value="1"/>
</dbReference>
<protein>
    <submittedName>
        <fullName evidence="2">DUF3291 domain-containing protein</fullName>
    </submittedName>
</protein>
<dbReference type="RefSeq" id="WP_099889958.1">
    <property type="nucleotide sequence ID" value="NZ_BNBW01000007.1"/>
</dbReference>
<dbReference type="GeneID" id="95611672"/>
<organism evidence="2 3">
    <name type="scientific">Streptomyces vinaceus</name>
    <dbReference type="NCBI Taxonomy" id="1960"/>
    <lineage>
        <taxon>Bacteria</taxon>
        <taxon>Bacillati</taxon>
        <taxon>Actinomycetota</taxon>
        <taxon>Actinomycetes</taxon>
        <taxon>Kitasatosporales</taxon>
        <taxon>Streptomycetaceae</taxon>
        <taxon>Streptomyces</taxon>
    </lineage>
</organism>
<name>A0A5J6J6A4_STRVI</name>
<dbReference type="InterPro" id="IPR011008">
    <property type="entry name" value="Dimeric_a/b-barrel"/>
</dbReference>
<evidence type="ECO:0000259" key="1">
    <source>
        <dbReference type="Pfam" id="PF11695"/>
    </source>
</evidence>
<sequence>MPDMPWFTPTPPAPGAEVHVMASRFETETLLGAVRFFLKAPGIIGQIRKAPGAHGVALRARVLGRTFLTLSAWEDPQALHRFARSEPHRSSSRAAAAFMRESAFAYWTAPASELPITWAEAERRLSEEAARPERTA</sequence>
<dbReference type="AlphaFoldDB" id="A0A5J6J6A4"/>
<accession>A0A5J6J6A4</accession>